<dbReference type="InterPro" id="IPR001451">
    <property type="entry name" value="Hexapep"/>
</dbReference>
<name>W6RU42_9CLOT</name>
<protein>
    <recommendedName>
        <fullName evidence="5 13">Serine acetyltransferase</fullName>
        <ecNumber evidence="4 13">2.3.1.30</ecNumber>
    </recommendedName>
</protein>
<dbReference type="GO" id="GO:0005737">
    <property type="term" value="C:cytoplasm"/>
    <property type="evidence" value="ECO:0007669"/>
    <property type="project" value="UniProtKB-SubCell"/>
</dbReference>
<dbReference type="SUPFAM" id="SSF51161">
    <property type="entry name" value="Trimeric LpxA-like enzymes"/>
    <property type="match status" value="1"/>
</dbReference>
<comment type="catalytic activity">
    <reaction evidence="12 13">
        <text>L-serine + acetyl-CoA = O-acetyl-L-serine + CoA</text>
        <dbReference type="Rhea" id="RHEA:24560"/>
        <dbReference type="ChEBI" id="CHEBI:33384"/>
        <dbReference type="ChEBI" id="CHEBI:57287"/>
        <dbReference type="ChEBI" id="CHEBI:57288"/>
        <dbReference type="ChEBI" id="CHEBI:58340"/>
        <dbReference type="EC" id="2.3.1.30"/>
    </reaction>
</comment>
<dbReference type="Proteomes" id="UP000019426">
    <property type="component" value="Chromosome M2/40_rep1"/>
</dbReference>
<proteinExistence type="inferred from homology"/>
<accession>W6RU42</accession>
<dbReference type="RefSeq" id="WP_044036993.1">
    <property type="nucleotide sequence ID" value="NZ_HG917868.1"/>
</dbReference>
<evidence type="ECO:0000313" key="15">
    <source>
        <dbReference type="Proteomes" id="UP000019426"/>
    </source>
</evidence>
<evidence type="ECO:0000256" key="2">
    <source>
        <dbReference type="ARBA" id="ARBA00004876"/>
    </source>
</evidence>
<evidence type="ECO:0000256" key="11">
    <source>
        <dbReference type="ARBA" id="ARBA00023315"/>
    </source>
</evidence>
<dbReference type="PROSITE" id="PS00101">
    <property type="entry name" value="HEXAPEP_TRANSFERASES"/>
    <property type="match status" value="1"/>
</dbReference>
<comment type="similarity">
    <text evidence="3 13">Belongs to the transferase hexapeptide repeat family.</text>
</comment>
<keyword evidence="7" id="KW-0028">Amino-acid biosynthesis</keyword>
<keyword evidence="9" id="KW-0677">Repeat</keyword>
<dbReference type="CDD" id="cd03354">
    <property type="entry name" value="LbH_SAT"/>
    <property type="match status" value="1"/>
</dbReference>
<comment type="subcellular location">
    <subcellularLocation>
        <location evidence="1">Cytoplasm</location>
    </subcellularLocation>
</comment>
<dbReference type="InterPro" id="IPR053376">
    <property type="entry name" value="Serine_acetyltransferase"/>
</dbReference>
<dbReference type="OrthoDB" id="9801456at2"/>
<dbReference type="UniPathway" id="UPA00136">
    <property type="reaction ID" value="UER00199"/>
</dbReference>
<dbReference type="Gene3D" id="1.10.3130.10">
    <property type="entry name" value="serine acetyltransferase, domain 1"/>
    <property type="match status" value="1"/>
</dbReference>
<dbReference type="InterPro" id="IPR005881">
    <property type="entry name" value="Ser_O-AcTrfase"/>
</dbReference>
<dbReference type="EMBL" id="HG917868">
    <property type="protein sequence ID" value="CDM68131.1"/>
    <property type="molecule type" value="Genomic_DNA"/>
</dbReference>
<dbReference type="GO" id="GO:0009001">
    <property type="term" value="F:serine O-acetyltransferase activity"/>
    <property type="evidence" value="ECO:0007669"/>
    <property type="project" value="UniProtKB-EC"/>
</dbReference>
<evidence type="ECO:0000256" key="1">
    <source>
        <dbReference type="ARBA" id="ARBA00004496"/>
    </source>
</evidence>
<evidence type="ECO:0000256" key="10">
    <source>
        <dbReference type="ARBA" id="ARBA00023192"/>
    </source>
</evidence>
<keyword evidence="15" id="KW-1185">Reference proteome</keyword>
<evidence type="ECO:0000256" key="7">
    <source>
        <dbReference type="ARBA" id="ARBA00022605"/>
    </source>
</evidence>
<evidence type="ECO:0000256" key="9">
    <source>
        <dbReference type="ARBA" id="ARBA00022737"/>
    </source>
</evidence>
<keyword evidence="10" id="KW-0198">Cysteine biosynthesis</keyword>
<dbReference type="PATRIC" id="fig|1216932.3.peg.955"/>
<dbReference type="HOGENOM" id="CLU_051638_10_1_9"/>
<dbReference type="STRING" id="1216932.CM240_0967"/>
<sequence>MFKTIRHDINWILENDPAARNGFEVILLYPCIHALIMHRIAHGLYKINLKFIARLLSQISRFFTGIEIHPGAQIGKGFFIDHAMGVVIGETAVIGNDVIMYHGVTLGGTGKETGKRHPTIGNNVIIGAGAKVLGNISIGDGVKIGANSVVLKDVPPYCTAVGVPAKIVKVRKED</sequence>
<dbReference type="GO" id="GO:0006535">
    <property type="term" value="P:cysteine biosynthetic process from serine"/>
    <property type="evidence" value="ECO:0007669"/>
    <property type="project" value="InterPro"/>
</dbReference>
<dbReference type="Pfam" id="PF00132">
    <property type="entry name" value="Hexapep"/>
    <property type="match status" value="1"/>
</dbReference>
<dbReference type="FunFam" id="1.10.3130.10:FF:000003">
    <property type="entry name" value="Serine acetyltransferase"/>
    <property type="match status" value="1"/>
</dbReference>
<evidence type="ECO:0000256" key="12">
    <source>
        <dbReference type="ARBA" id="ARBA00049486"/>
    </source>
</evidence>
<dbReference type="eggNOG" id="COG1045">
    <property type="taxonomic scope" value="Bacteria"/>
</dbReference>
<evidence type="ECO:0000256" key="13">
    <source>
        <dbReference type="PIRNR" id="PIRNR000441"/>
    </source>
</evidence>
<evidence type="ECO:0000256" key="4">
    <source>
        <dbReference type="ARBA" id="ARBA00013266"/>
    </source>
</evidence>
<evidence type="ECO:0000313" key="14">
    <source>
        <dbReference type="EMBL" id="CDM68131.1"/>
    </source>
</evidence>
<evidence type="ECO:0000256" key="8">
    <source>
        <dbReference type="ARBA" id="ARBA00022679"/>
    </source>
</evidence>
<evidence type="ECO:0000256" key="5">
    <source>
        <dbReference type="ARBA" id="ARBA00018522"/>
    </source>
</evidence>
<dbReference type="NCBIfam" id="TIGR01172">
    <property type="entry name" value="cysE"/>
    <property type="match status" value="1"/>
</dbReference>
<reference evidence="14 15" key="1">
    <citation type="submission" date="2013-11" db="EMBL/GenBank/DDBJ databases">
        <title>Complete genome sequence of Clostridum sp. M2/40.</title>
        <authorList>
            <person name="Wibberg D."/>
            <person name="Puehler A."/>
            <person name="Schlueter A."/>
        </authorList>
    </citation>
    <scope>NUCLEOTIDE SEQUENCE [LARGE SCALE GENOMIC DNA]</scope>
    <source>
        <strain evidence="15">M2/40</strain>
    </source>
</reference>
<dbReference type="KEGG" id="clt:CM240_0967"/>
<keyword evidence="11 13" id="KW-0012">Acyltransferase</keyword>
<dbReference type="PANTHER" id="PTHR42811">
    <property type="entry name" value="SERINE ACETYLTRANSFERASE"/>
    <property type="match status" value="1"/>
</dbReference>
<keyword evidence="8 13" id="KW-0808">Transferase</keyword>
<gene>
    <name evidence="14" type="primary">cysE</name>
    <name evidence="14" type="ORF">CM240_0967</name>
</gene>
<comment type="pathway">
    <text evidence="2">Amino-acid biosynthesis; L-cysteine biosynthesis; L-cysteine from L-serine: step 1/2.</text>
</comment>
<dbReference type="InterPro" id="IPR011004">
    <property type="entry name" value="Trimer_LpxA-like_sf"/>
</dbReference>
<dbReference type="InterPro" id="IPR018357">
    <property type="entry name" value="Hexapep_transf_CS"/>
</dbReference>
<dbReference type="InterPro" id="IPR045304">
    <property type="entry name" value="LbH_SAT"/>
</dbReference>
<dbReference type="FunFam" id="2.160.10.10:FF:000007">
    <property type="entry name" value="Serine acetyltransferase"/>
    <property type="match status" value="1"/>
</dbReference>
<dbReference type="AlphaFoldDB" id="W6RU42"/>
<dbReference type="PIRSF" id="PIRSF000441">
    <property type="entry name" value="CysE"/>
    <property type="match status" value="1"/>
</dbReference>
<evidence type="ECO:0000256" key="6">
    <source>
        <dbReference type="ARBA" id="ARBA00022490"/>
    </source>
</evidence>
<dbReference type="InterPro" id="IPR042122">
    <property type="entry name" value="Ser_AcTrfase_N_sf"/>
</dbReference>
<dbReference type="Gene3D" id="2.160.10.10">
    <property type="entry name" value="Hexapeptide repeat proteins"/>
    <property type="match status" value="1"/>
</dbReference>
<keyword evidence="6" id="KW-0963">Cytoplasm</keyword>
<organism evidence="14 15">
    <name type="scientific">Clostridium bornimense</name>
    <dbReference type="NCBI Taxonomy" id="1216932"/>
    <lineage>
        <taxon>Bacteria</taxon>
        <taxon>Bacillati</taxon>
        <taxon>Bacillota</taxon>
        <taxon>Clostridia</taxon>
        <taxon>Eubacteriales</taxon>
        <taxon>Clostridiaceae</taxon>
        <taxon>Clostridium</taxon>
    </lineage>
</organism>
<dbReference type="EC" id="2.3.1.30" evidence="4 13"/>
<evidence type="ECO:0000256" key="3">
    <source>
        <dbReference type="ARBA" id="ARBA00007274"/>
    </source>
</evidence>
<dbReference type="NCBIfam" id="NF041874">
    <property type="entry name" value="EPS_EpsC"/>
    <property type="match status" value="1"/>
</dbReference>